<feature type="coiled-coil region" evidence="1">
    <location>
        <begin position="146"/>
        <end position="176"/>
    </location>
</feature>
<dbReference type="EMBL" id="JAUSUG010000005">
    <property type="protein sequence ID" value="MDQ0254336.1"/>
    <property type="molecule type" value="Genomic_DNA"/>
</dbReference>
<dbReference type="NCBIfam" id="TIGR02867">
    <property type="entry name" value="spore_II_P"/>
    <property type="match status" value="1"/>
</dbReference>
<accession>A0ABT9ZUG5</accession>
<gene>
    <name evidence="3" type="ORF">J2S74_001711</name>
</gene>
<keyword evidence="2" id="KW-0472">Membrane</keyword>
<comment type="caution">
    <text evidence="3">The sequence shown here is derived from an EMBL/GenBank/DDBJ whole genome shotgun (WGS) entry which is preliminary data.</text>
</comment>
<evidence type="ECO:0000313" key="4">
    <source>
        <dbReference type="Proteomes" id="UP001230005"/>
    </source>
</evidence>
<reference evidence="3 4" key="1">
    <citation type="submission" date="2023-07" db="EMBL/GenBank/DDBJ databases">
        <title>Genomic Encyclopedia of Type Strains, Phase IV (KMG-IV): sequencing the most valuable type-strain genomes for metagenomic binning, comparative biology and taxonomic classification.</title>
        <authorList>
            <person name="Goeker M."/>
        </authorList>
    </citation>
    <scope>NUCLEOTIDE SEQUENCE [LARGE SCALE GENOMIC DNA]</scope>
    <source>
        <strain evidence="3 4">DSM 9768</strain>
    </source>
</reference>
<evidence type="ECO:0000313" key="3">
    <source>
        <dbReference type="EMBL" id="MDQ0254336.1"/>
    </source>
</evidence>
<name>A0ABT9ZUG5_9BACI</name>
<dbReference type="Pfam" id="PF07454">
    <property type="entry name" value="SpoIIP"/>
    <property type="match status" value="1"/>
</dbReference>
<keyword evidence="2" id="KW-0812">Transmembrane</keyword>
<sequence>MRKRPVRRKKIHSQWNRTSFSLSKGIFSVVMGVLLLFFFIPLLTALGPSIITSASINEAGRNISHEMFVSMMGTENSYFTQALPEDYSPPSVSSAVFELATSINPEDHRSLLGRELPGFALFDGRIIVAGEGVDYTQMPIESAPPMEVLLAEREAANERLEEIERMRQEMDEQELLENVVHIMHAHNRESFFPELNIEDTSNANLANHGEVNITLAGERLGMELAKYGIGSVVDKSDIGAKLNDRGWLYRDSYRMAREVLKGNIEEHGEFEFYFDLHRDAQRRPVTTVEINGVEYAKLLFVIGKNNPNHEKNEDLMTELHRRVEEKYPGLSRGVFDPTKTGTGVNGVYNQDVSPNSILIEFGGVDNSLEEVYRTVEVFAKIFSEFYWETRGENMPGGDEE</sequence>
<proteinExistence type="predicted"/>
<keyword evidence="2" id="KW-1133">Transmembrane helix</keyword>
<dbReference type="InterPro" id="IPR010897">
    <property type="entry name" value="Spore_II_P"/>
</dbReference>
<evidence type="ECO:0000256" key="1">
    <source>
        <dbReference type="SAM" id="Coils"/>
    </source>
</evidence>
<feature type="transmembrane region" description="Helical" evidence="2">
    <location>
        <begin position="21"/>
        <end position="43"/>
    </location>
</feature>
<keyword evidence="4" id="KW-1185">Reference proteome</keyword>
<dbReference type="Proteomes" id="UP001230005">
    <property type="component" value="Unassembled WGS sequence"/>
</dbReference>
<keyword evidence="1" id="KW-0175">Coiled coil</keyword>
<protein>
    <submittedName>
        <fullName evidence="3">Stage II sporulation protein P</fullName>
    </submittedName>
</protein>
<organism evidence="3 4">
    <name type="scientific">Evansella vedderi</name>
    <dbReference type="NCBI Taxonomy" id="38282"/>
    <lineage>
        <taxon>Bacteria</taxon>
        <taxon>Bacillati</taxon>
        <taxon>Bacillota</taxon>
        <taxon>Bacilli</taxon>
        <taxon>Bacillales</taxon>
        <taxon>Bacillaceae</taxon>
        <taxon>Evansella</taxon>
    </lineage>
</organism>
<evidence type="ECO:0000256" key="2">
    <source>
        <dbReference type="SAM" id="Phobius"/>
    </source>
</evidence>